<dbReference type="PROSITE" id="PS51918">
    <property type="entry name" value="RADICAL_SAM"/>
    <property type="match status" value="1"/>
</dbReference>
<feature type="compositionally biased region" description="Basic and acidic residues" evidence="17">
    <location>
        <begin position="37"/>
        <end position="51"/>
    </location>
</feature>
<dbReference type="Proteomes" id="UP000001357">
    <property type="component" value="Unassembled WGS sequence"/>
</dbReference>
<dbReference type="InterPro" id="IPR000261">
    <property type="entry name" value="EH_dom"/>
</dbReference>
<dbReference type="InterPro" id="IPR036871">
    <property type="entry name" value="PX_dom_sf"/>
</dbReference>
<feature type="domain" description="PX" evidence="19">
    <location>
        <begin position="1147"/>
        <end position="1257"/>
    </location>
</feature>
<feature type="domain" description="EH" evidence="18">
    <location>
        <begin position="1036"/>
        <end position="1119"/>
    </location>
</feature>
<dbReference type="PANTHER" id="PTHR30544:SF8">
    <property type="entry name" value="RADICAL SAM SUPERFAMILY PROTEIN"/>
    <property type="match status" value="1"/>
</dbReference>
<dbReference type="FunFam" id="3.20.20.70:FF:000164">
    <property type="entry name" value="23S rRNA methyltransferase"/>
    <property type="match status" value="1"/>
</dbReference>
<evidence type="ECO:0000259" key="18">
    <source>
        <dbReference type="PROSITE" id="PS50031"/>
    </source>
</evidence>
<dbReference type="InterPro" id="IPR007197">
    <property type="entry name" value="rSAM"/>
</dbReference>
<feature type="domain" description="Radical SAM core" evidence="20">
    <location>
        <begin position="697"/>
        <end position="933"/>
    </location>
</feature>
<evidence type="ECO:0000256" key="7">
    <source>
        <dbReference type="ARBA" id="ARBA00022490"/>
    </source>
</evidence>
<dbReference type="Pfam" id="PF04055">
    <property type="entry name" value="Radical_SAM"/>
    <property type="match status" value="1"/>
</dbReference>
<feature type="region of interest" description="Disordered" evidence="17">
    <location>
        <begin position="1410"/>
        <end position="1442"/>
    </location>
</feature>
<dbReference type="InterPro" id="IPR012338">
    <property type="entry name" value="Beta-lactam/transpept-like"/>
</dbReference>
<dbReference type="eggNOG" id="KOG2273">
    <property type="taxonomic scope" value="Eukaryota"/>
</dbReference>
<dbReference type="GO" id="GO:0070475">
    <property type="term" value="P:rRNA base methylation"/>
    <property type="evidence" value="ECO:0000318"/>
    <property type="project" value="GO_Central"/>
</dbReference>
<dbReference type="KEGG" id="mbr:MONBRDRAFT_33245"/>
<keyword evidence="6" id="KW-0004">4Fe-4S</keyword>
<dbReference type="CDD" id="cd06866">
    <property type="entry name" value="PX_SNX8_Mvp1p_like"/>
    <property type="match status" value="1"/>
</dbReference>
<keyword evidence="7" id="KW-0963">Cytoplasm</keyword>
<evidence type="ECO:0000259" key="20">
    <source>
        <dbReference type="PROSITE" id="PS51918"/>
    </source>
</evidence>
<keyword evidence="22" id="KW-1185">Reference proteome</keyword>
<feature type="compositionally biased region" description="Polar residues" evidence="17">
    <location>
        <begin position="137"/>
        <end position="147"/>
    </location>
</feature>
<sequence length="1527" mass="168058">MGSSSSVARAQKGPALSADQRSSSLGLLNETLATYNERAEDWRRTSQEQRRASAPLTGTSSHSLGKASPSTPPAFPDLPSGGRPRPSVSLPSIHRQGSLELPNRKVQRERSSVTDLPALRKSNPVAQDPHLSPAPPTSHSSPNSSFRTPGAAENVAAASPGAVSTSNESVFFNQGKNNTRRRKPSVAGTASFLKRVPKLLEQAFEENRDNLEGVAPGYFDVDPTIEYGVAATLIDGATYQYGYQEDFTLQAAVLPIVLCSAYRLIGQAGVEEYTGVEPSGANFDSFSMSEDGLPHNPLNNLGGLVLCALILREAQTVPQAFKLIQDLAKCAVGSSGRVFFDNAVYLEELEHSDRNRGLLHHLRESPKMQTLFEVVDSKSTLELYLQCCSLATTAAGLATMAATLANFGWNPLTHRWVMPSWAAKLTLQHMLASGLYHASGNFAYRVGIPAKSGVSGAFMMAAPGYGGFAVISPLNDGRGNSIRGMRVGQTLSEAVRELHYMHAVQRAAVSMTRNKVNMSENPNFVLLAAAEANACDQISRLLEDELVTDIDVRDPQGQTPLHRAIASAKTDHAFTSALVHVLDEEMVLYETRQLGIADDHVWRMWRAILHNGVTNVRDIPELPKKLYQVIEEKFALTTSRLVKEETSADNTTTKLLIELQDGAQIETVIMRYGRFELRNFPEDAQKKSSDGEVSFVSKERATVCVSSQVGCQMGCTFCATGTMGLMSNLAAGEILEQLYHANQVEKIRNVVFMGMGEPLDNYDAVRFAVSAMTDVRRFSLGASKISVSTVGVVPRIHQMVEDMPDVGLALSLHAPNQELREEIVPSGRSWHLDRIMEAIDHFQETRQETSRRRRTHILIEYVLIDEVNSTEEVAHQLGHLLKDRDVLVNVIPYNPTDVPHDYKPPSRATTDRFNEIVRSYGLRTIIRQELGQDVNAACGQLVVRSQRAKEANAAAAPAVGDLEDLMSRKGNKATEAETRARVRRRKAGASDSTSPTSDKEAAPATTTTVPKASQSSWSWLINHDRLFVGRSVPQVYHDVYAAVCPADEGRITSNTFLAIASQASIPIGDAKQAWHLSDPFRTGSIDKSGLFQALAMLALAQQGMVFTVAAVEALPELPPLKLDRMEALRAAGIESGKRADYTYREFEESEFVQVMLGHATGMLKKHTNYEVFSKRKSTTVSRRFSDFEPLDAYLRKRYPYRIIPQLPPKTFGGGNMKPEFIEHRRRGLQRYLMFVGRHPVLQDDEILTAFLTDSSSDIQLKVKDATKHVREEFYTHALAAEASELVPDDMAKRIAGLQTEIPEVMDIVGQLMNTAQAVSDNTQARAQLWRDFAEQLRSFGATPTGNMAGETRWQEANRNLRDIAALVGGVADRGDEQRLREEDGIVDNLTAFYEVVAGFKETLHRRSKGIVKDLSSSSKKQTKEHSRANRLSTSSGSDTSDKVVAETRAQLASSATEELHQMNNFSIYCVWCEAKLIKAFFSKIGTTLEELSSSQATGNKQLTAAWQTVHPVIETLVAALDKTSFGY</sequence>
<evidence type="ECO:0000256" key="10">
    <source>
        <dbReference type="ARBA" id="ARBA00022679"/>
    </source>
</evidence>
<dbReference type="CDD" id="cd01335">
    <property type="entry name" value="Radical_SAM"/>
    <property type="match status" value="1"/>
</dbReference>
<dbReference type="Gene3D" id="3.40.710.10">
    <property type="entry name" value="DD-peptidase/beta-lactamase superfamily"/>
    <property type="match status" value="1"/>
</dbReference>
<comment type="similarity">
    <text evidence="3">Belongs to the glutaminase family.</text>
</comment>
<dbReference type="SUPFAM" id="SSF56601">
    <property type="entry name" value="beta-lactamase/transpeptidase-like"/>
    <property type="match status" value="1"/>
</dbReference>
<comment type="subunit">
    <text evidence="4">Homotetramer.</text>
</comment>
<evidence type="ECO:0000256" key="14">
    <source>
        <dbReference type="ARBA" id="ARBA00023004"/>
    </source>
</evidence>
<accession>A9V4C5</accession>
<comment type="catalytic activity">
    <reaction evidence="16">
        <text>L-glutamine + H2O = L-glutamate + NH4(+)</text>
        <dbReference type="Rhea" id="RHEA:15889"/>
        <dbReference type="ChEBI" id="CHEBI:15377"/>
        <dbReference type="ChEBI" id="CHEBI:28938"/>
        <dbReference type="ChEBI" id="CHEBI:29985"/>
        <dbReference type="ChEBI" id="CHEBI:58359"/>
        <dbReference type="EC" id="3.5.1.2"/>
    </reaction>
</comment>
<feature type="compositionally biased region" description="Polar residues" evidence="17">
    <location>
        <begin position="19"/>
        <end position="34"/>
    </location>
</feature>
<dbReference type="eggNOG" id="KOG0506">
    <property type="taxonomic scope" value="Eukaryota"/>
</dbReference>
<dbReference type="SMART" id="SM00312">
    <property type="entry name" value="PX"/>
    <property type="match status" value="1"/>
</dbReference>
<dbReference type="GO" id="GO:0035091">
    <property type="term" value="F:phosphatidylinositol binding"/>
    <property type="evidence" value="ECO:0007669"/>
    <property type="project" value="InterPro"/>
</dbReference>
<comment type="cofactor">
    <cofactor evidence="1">
        <name>[4Fe-4S] cluster</name>
        <dbReference type="ChEBI" id="CHEBI:49883"/>
    </cofactor>
</comment>
<evidence type="ECO:0000313" key="21">
    <source>
        <dbReference type="EMBL" id="EDQ87591.1"/>
    </source>
</evidence>
<dbReference type="InterPro" id="IPR035704">
    <property type="entry name" value="SNX8/Mvp1_PX"/>
</dbReference>
<evidence type="ECO:0000313" key="22">
    <source>
        <dbReference type="Proteomes" id="UP000001357"/>
    </source>
</evidence>
<dbReference type="GO" id="GO:0004359">
    <property type="term" value="F:glutaminase activity"/>
    <property type="evidence" value="ECO:0007669"/>
    <property type="project" value="UniProtKB-EC"/>
</dbReference>
<keyword evidence="13" id="KW-0378">Hydrolase</keyword>
<dbReference type="GO" id="GO:0030488">
    <property type="term" value="P:tRNA methylation"/>
    <property type="evidence" value="ECO:0000318"/>
    <property type="project" value="GO_Central"/>
</dbReference>
<keyword evidence="10" id="KW-0808">Transferase</keyword>
<dbReference type="FunFam" id="3.40.710.10:FF:000005">
    <property type="entry name" value="Glutaminase"/>
    <property type="match status" value="1"/>
</dbReference>
<evidence type="ECO:0000256" key="1">
    <source>
        <dbReference type="ARBA" id="ARBA00001966"/>
    </source>
</evidence>
<reference evidence="21 22" key="1">
    <citation type="journal article" date="2008" name="Nature">
        <title>The genome of the choanoflagellate Monosiga brevicollis and the origin of metazoans.</title>
        <authorList>
            <consortium name="JGI Sequencing"/>
            <person name="King N."/>
            <person name="Westbrook M.J."/>
            <person name="Young S.L."/>
            <person name="Kuo A."/>
            <person name="Abedin M."/>
            <person name="Chapman J."/>
            <person name="Fairclough S."/>
            <person name="Hellsten U."/>
            <person name="Isogai Y."/>
            <person name="Letunic I."/>
            <person name="Marr M."/>
            <person name="Pincus D."/>
            <person name="Putnam N."/>
            <person name="Rokas A."/>
            <person name="Wright K.J."/>
            <person name="Zuzow R."/>
            <person name="Dirks W."/>
            <person name="Good M."/>
            <person name="Goodstein D."/>
            <person name="Lemons D."/>
            <person name="Li W."/>
            <person name="Lyons J.B."/>
            <person name="Morris A."/>
            <person name="Nichols S."/>
            <person name="Richter D.J."/>
            <person name="Salamov A."/>
            <person name="Bork P."/>
            <person name="Lim W.A."/>
            <person name="Manning G."/>
            <person name="Miller W.T."/>
            <person name="McGinnis W."/>
            <person name="Shapiro H."/>
            <person name="Tjian R."/>
            <person name="Grigoriev I.V."/>
            <person name="Rokhsar D."/>
        </authorList>
    </citation>
    <scope>NUCLEOTIDE SEQUENCE [LARGE SCALE GENOMIC DNA]</scope>
    <source>
        <strain evidence="22">MX1 / ATCC 50154</strain>
    </source>
</reference>
<feature type="region of interest" description="Disordered" evidence="17">
    <location>
        <begin position="1"/>
        <end position="163"/>
    </location>
</feature>
<evidence type="ECO:0000256" key="4">
    <source>
        <dbReference type="ARBA" id="ARBA00011881"/>
    </source>
</evidence>
<evidence type="ECO:0000256" key="6">
    <source>
        <dbReference type="ARBA" id="ARBA00022485"/>
    </source>
</evidence>
<dbReference type="PROSITE" id="PS50195">
    <property type="entry name" value="PX"/>
    <property type="match status" value="1"/>
</dbReference>
<dbReference type="SFLD" id="SFLDG01062">
    <property type="entry name" value="methyltransferase_(Class_A)"/>
    <property type="match status" value="1"/>
</dbReference>
<evidence type="ECO:0000256" key="16">
    <source>
        <dbReference type="ARBA" id="ARBA00049534"/>
    </source>
</evidence>
<evidence type="ECO:0000256" key="12">
    <source>
        <dbReference type="ARBA" id="ARBA00022723"/>
    </source>
</evidence>
<dbReference type="PROSITE" id="PS50031">
    <property type="entry name" value="EH"/>
    <property type="match status" value="1"/>
</dbReference>
<dbReference type="SUPFAM" id="SSF102114">
    <property type="entry name" value="Radical SAM enzymes"/>
    <property type="match status" value="1"/>
</dbReference>
<dbReference type="InterPro" id="IPR011992">
    <property type="entry name" value="EF-hand-dom_pair"/>
</dbReference>
<dbReference type="SFLD" id="SFLDF00275">
    <property type="entry name" value="adenosine_C2_methyltransferase"/>
    <property type="match status" value="1"/>
</dbReference>
<dbReference type="InterPro" id="IPR004383">
    <property type="entry name" value="rRNA_lsu_MTrfase_RlmN/Cfr"/>
</dbReference>
<dbReference type="InterPro" id="IPR040072">
    <property type="entry name" value="Methyltransferase_A"/>
</dbReference>
<keyword evidence="8" id="KW-0698">rRNA processing</keyword>
<dbReference type="Pfam" id="PF04960">
    <property type="entry name" value="Glutaminase"/>
    <property type="match status" value="1"/>
</dbReference>
<organism evidence="21 22">
    <name type="scientific">Monosiga brevicollis</name>
    <name type="common">Choanoflagellate</name>
    <dbReference type="NCBI Taxonomy" id="81824"/>
    <lineage>
        <taxon>Eukaryota</taxon>
        <taxon>Choanoflagellata</taxon>
        <taxon>Craspedida</taxon>
        <taxon>Salpingoecidae</taxon>
        <taxon>Monosiga</taxon>
    </lineage>
</organism>
<gene>
    <name evidence="21" type="ORF">MONBRDRAFT_33245</name>
</gene>
<dbReference type="NCBIfam" id="TIGR00048">
    <property type="entry name" value="rRNA_mod_RlmN"/>
    <property type="match status" value="1"/>
</dbReference>
<evidence type="ECO:0000256" key="9">
    <source>
        <dbReference type="ARBA" id="ARBA00022603"/>
    </source>
</evidence>
<evidence type="ECO:0000256" key="17">
    <source>
        <dbReference type="SAM" id="MobiDB-lite"/>
    </source>
</evidence>
<dbReference type="GeneID" id="5892901"/>
<dbReference type="SUPFAM" id="SSF47473">
    <property type="entry name" value="EF-hand"/>
    <property type="match status" value="1"/>
</dbReference>
<dbReference type="InterPro" id="IPR013785">
    <property type="entry name" value="Aldolase_TIM"/>
</dbReference>
<evidence type="ECO:0000256" key="8">
    <source>
        <dbReference type="ARBA" id="ARBA00022552"/>
    </source>
</evidence>
<keyword evidence="15" id="KW-0411">Iron-sulfur</keyword>
<evidence type="ECO:0000259" key="19">
    <source>
        <dbReference type="PROSITE" id="PS50195"/>
    </source>
</evidence>
<dbReference type="GO" id="GO:0051539">
    <property type="term" value="F:4 iron, 4 sulfur cluster binding"/>
    <property type="evidence" value="ECO:0007669"/>
    <property type="project" value="UniProtKB-KW"/>
</dbReference>
<dbReference type="PANTHER" id="PTHR30544">
    <property type="entry name" value="23S RRNA METHYLTRANSFERASE"/>
    <property type="match status" value="1"/>
</dbReference>
<dbReference type="Gene3D" id="1.10.238.10">
    <property type="entry name" value="EF-hand"/>
    <property type="match status" value="1"/>
</dbReference>
<feature type="region of interest" description="Disordered" evidence="17">
    <location>
        <begin position="966"/>
        <end position="1009"/>
    </location>
</feature>
<dbReference type="InterPro" id="IPR001683">
    <property type="entry name" value="PX_dom"/>
</dbReference>
<dbReference type="EC" id="3.5.1.2" evidence="5"/>
<dbReference type="GO" id="GO:0006541">
    <property type="term" value="P:glutamine metabolic process"/>
    <property type="evidence" value="ECO:0007669"/>
    <property type="project" value="InterPro"/>
</dbReference>
<keyword evidence="14" id="KW-0408">Iron</keyword>
<dbReference type="SFLD" id="SFLDS00029">
    <property type="entry name" value="Radical_SAM"/>
    <property type="match status" value="1"/>
</dbReference>
<evidence type="ECO:0000256" key="2">
    <source>
        <dbReference type="ARBA" id="ARBA00004496"/>
    </source>
</evidence>
<dbReference type="EMBL" id="CH991558">
    <property type="protein sequence ID" value="EDQ87591.1"/>
    <property type="molecule type" value="Genomic_DNA"/>
</dbReference>
<dbReference type="InterPro" id="IPR027492">
    <property type="entry name" value="RNA_MTrfase_RlmN"/>
</dbReference>
<dbReference type="GO" id="GO:0046872">
    <property type="term" value="F:metal ion binding"/>
    <property type="evidence" value="ECO:0007669"/>
    <property type="project" value="UniProtKB-KW"/>
</dbReference>
<dbReference type="InterPro" id="IPR015868">
    <property type="entry name" value="Glutaminase"/>
</dbReference>
<dbReference type="STRING" id="81824.A9V4C5"/>
<dbReference type="Pfam" id="PF00787">
    <property type="entry name" value="PX"/>
    <property type="match status" value="1"/>
</dbReference>
<evidence type="ECO:0000256" key="15">
    <source>
        <dbReference type="ARBA" id="ARBA00023014"/>
    </source>
</evidence>
<dbReference type="RefSeq" id="XP_001747511.1">
    <property type="nucleotide sequence ID" value="XM_001747459.1"/>
</dbReference>
<feature type="compositionally biased region" description="Polar residues" evidence="17">
    <location>
        <begin position="1429"/>
        <end position="1438"/>
    </location>
</feature>
<evidence type="ECO:0000256" key="3">
    <source>
        <dbReference type="ARBA" id="ARBA00011076"/>
    </source>
</evidence>
<dbReference type="InParanoid" id="A9V4C5"/>
<keyword evidence="9" id="KW-0489">Methyltransferase</keyword>
<evidence type="ECO:0000256" key="11">
    <source>
        <dbReference type="ARBA" id="ARBA00022691"/>
    </source>
</evidence>
<dbReference type="GO" id="GO:0005737">
    <property type="term" value="C:cytoplasm"/>
    <property type="evidence" value="ECO:0007669"/>
    <property type="project" value="UniProtKB-SubCell"/>
</dbReference>
<dbReference type="GO" id="GO:0008173">
    <property type="term" value="F:RNA methyltransferase activity"/>
    <property type="evidence" value="ECO:0007669"/>
    <property type="project" value="InterPro"/>
</dbReference>
<dbReference type="Gene3D" id="3.20.20.70">
    <property type="entry name" value="Aldolase class I"/>
    <property type="match status" value="1"/>
</dbReference>
<keyword evidence="11" id="KW-0949">S-adenosyl-L-methionine</keyword>
<name>A9V4C5_MONBE</name>
<feature type="compositionally biased region" description="Basic and acidic residues" evidence="17">
    <location>
        <begin position="102"/>
        <end position="112"/>
    </location>
</feature>
<protein>
    <recommendedName>
        <fullName evidence="5">glutaminase</fullName>
        <ecNumber evidence="5">3.5.1.2</ecNumber>
    </recommendedName>
</protein>
<dbReference type="Gene3D" id="3.30.1520.10">
    <property type="entry name" value="Phox-like domain"/>
    <property type="match status" value="1"/>
</dbReference>
<comment type="subcellular location">
    <subcellularLocation>
        <location evidence="2">Cytoplasm</location>
    </subcellularLocation>
</comment>
<keyword evidence="12" id="KW-0479">Metal-binding</keyword>
<evidence type="ECO:0000256" key="5">
    <source>
        <dbReference type="ARBA" id="ARBA00012918"/>
    </source>
</evidence>
<proteinExistence type="inferred from homology"/>
<dbReference type="InterPro" id="IPR058240">
    <property type="entry name" value="rSAM_sf"/>
</dbReference>
<dbReference type="SUPFAM" id="SSF64268">
    <property type="entry name" value="PX domain"/>
    <property type="match status" value="1"/>
</dbReference>
<evidence type="ECO:0000256" key="13">
    <source>
        <dbReference type="ARBA" id="ARBA00022801"/>
    </source>
</evidence>